<dbReference type="AlphaFoldDB" id="A0AAD5TXR6"/>
<accession>A0AAD5TXR6</accession>
<dbReference type="InterPro" id="IPR005123">
    <property type="entry name" value="Oxoglu/Fe-dep_dioxygenase_dom"/>
</dbReference>
<dbReference type="Pfam" id="PF03171">
    <property type="entry name" value="2OG-FeII_Oxy"/>
    <property type="match status" value="1"/>
</dbReference>
<dbReference type="GO" id="GO:0016491">
    <property type="term" value="F:oxidoreductase activity"/>
    <property type="evidence" value="ECO:0007669"/>
    <property type="project" value="UniProtKB-KW"/>
</dbReference>
<protein>
    <recommendedName>
        <fullName evidence="2">Fe2OG dioxygenase domain-containing protein</fullName>
    </recommendedName>
</protein>
<dbReference type="SUPFAM" id="SSF51197">
    <property type="entry name" value="Clavaminate synthase-like"/>
    <property type="match status" value="1"/>
</dbReference>
<comment type="caution">
    <text evidence="3">The sequence shown here is derived from an EMBL/GenBank/DDBJ whole genome shotgun (WGS) entry which is preliminary data.</text>
</comment>
<evidence type="ECO:0000313" key="4">
    <source>
        <dbReference type="Proteomes" id="UP001211065"/>
    </source>
</evidence>
<dbReference type="EMBL" id="JADGJW010000628">
    <property type="protein sequence ID" value="KAJ3214352.1"/>
    <property type="molecule type" value="Genomic_DNA"/>
</dbReference>
<sequence>MNLNLNLPLIDISPFLKEAEMHTDSVSNAIAKKASAELMDKGHGIEDSKFKEILSLAREFFSQSPDEKEKISITKGDLARGYQRLGQNVTQYENDWHEGLDLYCPINESHKKIFKDTKIMTGENQWPTVKNFKKTYESYFKQLDILGRATMRCMALALGQEENFFLNSVDNSFWVCRVIGYPPLTKAVGDNVGISCGEHTDYGCLTFLLQDETKDALQVLSKSGEWVNGNPVPGALVVNIGDCINIWTNNIYKSTLHRVIHKSDSYRISVPFFFEPNLDAKIEALESCLKETGGEVKNKPVIYGEHLLSKVSKNFEL</sequence>
<dbReference type="InterPro" id="IPR044861">
    <property type="entry name" value="IPNS-like_FE2OG_OXY"/>
</dbReference>
<dbReference type="PROSITE" id="PS51471">
    <property type="entry name" value="FE2OG_OXY"/>
    <property type="match status" value="1"/>
</dbReference>
<dbReference type="Proteomes" id="UP001211065">
    <property type="component" value="Unassembled WGS sequence"/>
</dbReference>
<reference evidence="3" key="1">
    <citation type="submission" date="2020-05" db="EMBL/GenBank/DDBJ databases">
        <title>Phylogenomic resolution of chytrid fungi.</title>
        <authorList>
            <person name="Stajich J.E."/>
            <person name="Amses K."/>
            <person name="Simmons R."/>
            <person name="Seto K."/>
            <person name="Myers J."/>
            <person name="Bonds A."/>
            <person name="Quandt C.A."/>
            <person name="Barry K."/>
            <person name="Liu P."/>
            <person name="Grigoriev I."/>
            <person name="Longcore J.E."/>
            <person name="James T.Y."/>
        </authorList>
    </citation>
    <scope>NUCLEOTIDE SEQUENCE</scope>
    <source>
        <strain evidence="3">JEL0476</strain>
    </source>
</reference>
<comment type="similarity">
    <text evidence="1">Belongs to the iron/ascorbate-dependent oxidoreductase family.</text>
</comment>
<evidence type="ECO:0000256" key="1">
    <source>
        <dbReference type="RuleBase" id="RU003682"/>
    </source>
</evidence>
<dbReference type="InterPro" id="IPR026992">
    <property type="entry name" value="DIOX_N"/>
</dbReference>
<proteinExistence type="inferred from homology"/>
<name>A0AAD5TXR6_9FUNG</name>
<keyword evidence="1" id="KW-0408">Iron</keyword>
<keyword evidence="4" id="KW-1185">Reference proteome</keyword>
<gene>
    <name evidence="3" type="ORF">HK099_006906</name>
</gene>
<organism evidence="3 4">
    <name type="scientific">Clydaea vesicula</name>
    <dbReference type="NCBI Taxonomy" id="447962"/>
    <lineage>
        <taxon>Eukaryota</taxon>
        <taxon>Fungi</taxon>
        <taxon>Fungi incertae sedis</taxon>
        <taxon>Chytridiomycota</taxon>
        <taxon>Chytridiomycota incertae sedis</taxon>
        <taxon>Chytridiomycetes</taxon>
        <taxon>Lobulomycetales</taxon>
        <taxon>Lobulomycetaceae</taxon>
        <taxon>Clydaea</taxon>
    </lineage>
</organism>
<keyword evidence="1" id="KW-0560">Oxidoreductase</keyword>
<dbReference type="Pfam" id="PF14226">
    <property type="entry name" value="DIOX_N"/>
    <property type="match status" value="1"/>
</dbReference>
<keyword evidence="1" id="KW-0479">Metal-binding</keyword>
<dbReference type="PANTHER" id="PTHR47990">
    <property type="entry name" value="2-OXOGLUTARATE (2OG) AND FE(II)-DEPENDENT OXYGENASE SUPERFAMILY PROTEIN-RELATED"/>
    <property type="match status" value="1"/>
</dbReference>
<dbReference type="GO" id="GO:0046872">
    <property type="term" value="F:metal ion binding"/>
    <property type="evidence" value="ECO:0007669"/>
    <property type="project" value="UniProtKB-KW"/>
</dbReference>
<dbReference type="InterPro" id="IPR027443">
    <property type="entry name" value="IPNS-like_sf"/>
</dbReference>
<evidence type="ECO:0000313" key="3">
    <source>
        <dbReference type="EMBL" id="KAJ3214352.1"/>
    </source>
</evidence>
<feature type="domain" description="Fe2OG dioxygenase" evidence="2">
    <location>
        <begin position="172"/>
        <end position="276"/>
    </location>
</feature>
<dbReference type="InterPro" id="IPR050231">
    <property type="entry name" value="Iron_ascorbate_oxido_reductase"/>
</dbReference>
<dbReference type="PRINTS" id="PR00682">
    <property type="entry name" value="IPNSYNTHASE"/>
</dbReference>
<evidence type="ECO:0000259" key="2">
    <source>
        <dbReference type="PROSITE" id="PS51471"/>
    </source>
</evidence>
<dbReference type="Gene3D" id="2.60.120.330">
    <property type="entry name" value="B-lactam Antibiotic, Isopenicillin N Synthase, Chain"/>
    <property type="match status" value="1"/>
</dbReference>